<dbReference type="RefSeq" id="WP_369147055.1">
    <property type="nucleotide sequence ID" value="NZ_CP163444.1"/>
</dbReference>
<sequence>MGEVSRRDDAPAPVPVDPATLPTLEVDELVKESEDQLAARGVAYGREYIRIEHHPTMLLKNLAAVAVALRVKYGDMRGQSYEYRQRMREIYAAAGMGSEVQGSVRYHIGNLLRRSMTPRELEKHELLPTSPLERLQDGREIRAKLTQAAKTLESMDKSLIEGLIPSPVAKPKPAKKSAKQAQASGKGDAPKSTGPELKATADALRLATVANGIIGQLDADVIDDHMTDGQRAKLDDELAAIQKRLTALRRHTRKPSSKV</sequence>
<organism evidence="2">
    <name type="scientific">Streptomyces sp. R44</name>
    <dbReference type="NCBI Taxonomy" id="3238633"/>
    <lineage>
        <taxon>Bacteria</taxon>
        <taxon>Bacillati</taxon>
        <taxon>Actinomycetota</taxon>
        <taxon>Actinomycetes</taxon>
        <taxon>Kitasatosporales</taxon>
        <taxon>Streptomycetaceae</taxon>
        <taxon>Streptomyces</taxon>
    </lineage>
</organism>
<evidence type="ECO:0000313" key="2">
    <source>
        <dbReference type="EMBL" id="XDQ74533.1"/>
    </source>
</evidence>
<reference evidence="2" key="1">
    <citation type="submission" date="2024-07" db="EMBL/GenBank/DDBJ databases">
        <authorList>
            <person name="Yu S.T."/>
        </authorList>
    </citation>
    <scope>NUCLEOTIDE SEQUENCE</scope>
    <source>
        <strain evidence="2">R44</strain>
    </source>
</reference>
<name>A0AB39T4K7_9ACTN</name>
<feature type="region of interest" description="Disordered" evidence="1">
    <location>
        <begin position="164"/>
        <end position="195"/>
    </location>
</feature>
<protein>
    <submittedName>
        <fullName evidence="2">Uncharacterized protein</fullName>
    </submittedName>
</protein>
<gene>
    <name evidence="2" type="ORF">AB5J54_30220</name>
</gene>
<evidence type="ECO:0000256" key="1">
    <source>
        <dbReference type="SAM" id="MobiDB-lite"/>
    </source>
</evidence>
<dbReference type="AlphaFoldDB" id="A0AB39T4K7"/>
<dbReference type="EMBL" id="CP163444">
    <property type="protein sequence ID" value="XDQ74533.1"/>
    <property type="molecule type" value="Genomic_DNA"/>
</dbReference>
<accession>A0AB39T4K7</accession>
<proteinExistence type="predicted"/>